<evidence type="ECO:0000313" key="3">
    <source>
        <dbReference type="Proteomes" id="UP001367508"/>
    </source>
</evidence>
<keyword evidence="1" id="KW-0472">Membrane</keyword>
<organism evidence="2 3">
    <name type="scientific">Canavalia gladiata</name>
    <name type="common">Sword bean</name>
    <name type="synonym">Dolichos gladiatus</name>
    <dbReference type="NCBI Taxonomy" id="3824"/>
    <lineage>
        <taxon>Eukaryota</taxon>
        <taxon>Viridiplantae</taxon>
        <taxon>Streptophyta</taxon>
        <taxon>Embryophyta</taxon>
        <taxon>Tracheophyta</taxon>
        <taxon>Spermatophyta</taxon>
        <taxon>Magnoliopsida</taxon>
        <taxon>eudicotyledons</taxon>
        <taxon>Gunneridae</taxon>
        <taxon>Pentapetalae</taxon>
        <taxon>rosids</taxon>
        <taxon>fabids</taxon>
        <taxon>Fabales</taxon>
        <taxon>Fabaceae</taxon>
        <taxon>Papilionoideae</taxon>
        <taxon>50 kb inversion clade</taxon>
        <taxon>NPAAA clade</taxon>
        <taxon>indigoferoid/millettioid clade</taxon>
        <taxon>Phaseoleae</taxon>
        <taxon>Canavalia</taxon>
    </lineage>
</organism>
<accession>A0AAN9KEV7</accession>
<feature type="transmembrane region" description="Helical" evidence="1">
    <location>
        <begin position="20"/>
        <end position="41"/>
    </location>
</feature>
<keyword evidence="3" id="KW-1185">Reference proteome</keyword>
<comment type="caution">
    <text evidence="2">The sequence shown here is derived from an EMBL/GenBank/DDBJ whole genome shotgun (WGS) entry which is preliminary data.</text>
</comment>
<gene>
    <name evidence="2" type="ORF">VNO77_33785</name>
</gene>
<evidence type="ECO:0000256" key="1">
    <source>
        <dbReference type="SAM" id="Phobius"/>
    </source>
</evidence>
<keyword evidence="1" id="KW-0812">Transmembrane</keyword>
<proteinExistence type="predicted"/>
<protein>
    <submittedName>
        <fullName evidence="2">Uncharacterized protein</fullName>
    </submittedName>
</protein>
<keyword evidence="1" id="KW-1133">Transmembrane helix</keyword>
<dbReference type="EMBL" id="JAYMYQ010000008">
    <property type="protein sequence ID" value="KAK7315248.1"/>
    <property type="molecule type" value="Genomic_DNA"/>
</dbReference>
<name>A0AAN9KEV7_CANGL</name>
<reference evidence="2 3" key="1">
    <citation type="submission" date="2024-01" db="EMBL/GenBank/DDBJ databases">
        <title>The genomes of 5 underutilized Papilionoideae crops provide insights into root nodulation and disease resistanc.</title>
        <authorList>
            <person name="Jiang F."/>
        </authorList>
    </citation>
    <scope>NUCLEOTIDE SEQUENCE [LARGE SCALE GENOMIC DNA]</scope>
    <source>
        <strain evidence="2">LVBAO_FW01</strain>
        <tissue evidence="2">Leaves</tissue>
    </source>
</reference>
<dbReference type="Proteomes" id="UP001367508">
    <property type="component" value="Unassembled WGS sequence"/>
</dbReference>
<sequence>MLFLDDDDDDESWKAGSAPLPLALSLSLLPLSLSQTLYSAIYGKHFGITGKALKLIVSDYYCTLHPSPLEMKFLNFDVECSGNRCTHDLQIVGFSASMR</sequence>
<dbReference type="AlphaFoldDB" id="A0AAN9KEV7"/>
<evidence type="ECO:0000313" key="2">
    <source>
        <dbReference type="EMBL" id="KAK7315248.1"/>
    </source>
</evidence>